<dbReference type="Gene3D" id="3.40.50.300">
    <property type="entry name" value="P-loop containing nucleotide triphosphate hydrolases"/>
    <property type="match status" value="2"/>
</dbReference>
<evidence type="ECO:0000256" key="5">
    <source>
        <dbReference type="ARBA" id="ARBA00022741"/>
    </source>
</evidence>
<dbReference type="SUPFAM" id="SSF52540">
    <property type="entry name" value="P-loop containing nucleoside triphosphate hydrolases"/>
    <property type="match status" value="2"/>
</dbReference>
<feature type="domain" description="ABC transporter" evidence="8">
    <location>
        <begin position="272"/>
        <end position="524"/>
    </location>
</feature>
<accession>A0A346Y171</accession>
<evidence type="ECO:0000256" key="7">
    <source>
        <dbReference type="ARBA" id="ARBA00023136"/>
    </source>
</evidence>
<organism evidence="9 10">
    <name type="scientific">Euzebya pacifica</name>
    <dbReference type="NCBI Taxonomy" id="1608957"/>
    <lineage>
        <taxon>Bacteria</taxon>
        <taxon>Bacillati</taxon>
        <taxon>Actinomycetota</taxon>
        <taxon>Nitriliruptoria</taxon>
        <taxon>Euzebyales</taxon>
    </lineage>
</organism>
<dbReference type="Proteomes" id="UP000264006">
    <property type="component" value="Chromosome"/>
</dbReference>
<evidence type="ECO:0000259" key="8">
    <source>
        <dbReference type="PROSITE" id="PS50893"/>
    </source>
</evidence>
<evidence type="ECO:0000256" key="2">
    <source>
        <dbReference type="ARBA" id="ARBA00005417"/>
    </source>
</evidence>
<dbReference type="AlphaFoldDB" id="A0A346Y171"/>
<evidence type="ECO:0000256" key="4">
    <source>
        <dbReference type="ARBA" id="ARBA00022475"/>
    </source>
</evidence>
<evidence type="ECO:0000256" key="6">
    <source>
        <dbReference type="ARBA" id="ARBA00022840"/>
    </source>
</evidence>
<keyword evidence="5" id="KW-0547">Nucleotide-binding</keyword>
<name>A0A346Y171_9ACTN</name>
<dbReference type="KEGG" id="euz:DVS28_a3545"/>
<keyword evidence="7" id="KW-0472">Membrane</keyword>
<dbReference type="Pfam" id="PF08352">
    <property type="entry name" value="oligo_HPY"/>
    <property type="match status" value="1"/>
</dbReference>
<dbReference type="GO" id="GO:0005524">
    <property type="term" value="F:ATP binding"/>
    <property type="evidence" value="ECO:0007669"/>
    <property type="project" value="UniProtKB-KW"/>
</dbReference>
<proteinExistence type="inferred from homology"/>
<dbReference type="PROSITE" id="PS00211">
    <property type="entry name" value="ABC_TRANSPORTER_1"/>
    <property type="match status" value="2"/>
</dbReference>
<keyword evidence="6" id="KW-0067">ATP-binding</keyword>
<comment type="similarity">
    <text evidence="2">Belongs to the ABC transporter superfamily.</text>
</comment>
<dbReference type="InterPro" id="IPR027417">
    <property type="entry name" value="P-loop_NTPase"/>
</dbReference>
<dbReference type="PROSITE" id="PS50893">
    <property type="entry name" value="ABC_TRANSPORTER_2"/>
    <property type="match status" value="2"/>
</dbReference>
<dbReference type="GO" id="GO:0005886">
    <property type="term" value="C:plasma membrane"/>
    <property type="evidence" value="ECO:0007669"/>
    <property type="project" value="UniProtKB-SubCell"/>
</dbReference>
<dbReference type="InterPro" id="IPR003439">
    <property type="entry name" value="ABC_transporter-like_ATP-bd"/>
</dbReference>
<reference evidence="9 10" key="1">
    <citation type="submission" date="2018-09" db="EMBL/GenBank/DDBJ databases">
        <title>Complete genome sequence of Euzebya sp. DY32-46 isolated from seawater of Pacific Ocean.</title>
        <authorList>
            <person name="Xu L."/>
            <person name="Wu Y.-H."/>
            <person name="Xu X.-W."/>
        </authorList>
    </citation>
    <scope>NUCLEOTIDE SEQUENCE [LARGE SCALE GENOMIC DNA]</scope>
    <source>
        <strain evidence="9 10">DY32-46</strain>
    </source>
</reference>
<evidence type="ECO:0000313" key="9">
    <source>
        <dbReference type="EMBL" id="AXV08218.1"/>
    </source>
</evidence>
<dbReference type="EMBL" id="CP031165">
    <property type="protein sequence ID" value="AXV08218.1"/>
    <property type="molecule type" value="Genomic_DNA"/>
</dbReference>
<keyword evidence="3" id="KW-0813">Transport</keyword>
<sequence>MMVAEALLEVADLSVAYTTPAGTVDALSGLDLTVPAGGAVALVGESGSGKSTTVKSILGLLGHTATVTSGDLRFDGRSLLGRTESELRTLRAAQIALVPQAAMNGLDPVRPVIGQIVDVVRSHSTASSRDAHDMATAALDRVGIGQHQARWFPHQFSGGMRQRAMIAMATVLQPKLLIADEPTTGLDVVVQDRVMAVLEDLRHELGLAILLVTHDLAVAAELCDHVVVMKDGEGVESGPIRRVVATPKHDYTRKLLSRRTTARAATIGEPALEVTGVSVAYSSGRGLAALRREPDVTAVEDVSLTVHRGEILGLAGESGCGKSSLASAIMGLAPLSRGEVRVGPKLLTHGAKRKEWREARRRVQMVFQDPYESLNPRFTVRRTLTDVLRSQGVRGDVDSEIHAALESVELRPSARYIDRRPHSLSGGERQRVAIARALVLHPDVVVADEPVSMLDRQTADQVAGLLRRLTQDEGLGVLLISHDMSLLGQVADRIAVMYLGRLVEVGSTAEVPVRPRHPYTRALVSAAPTLAAAGTRTRVTLPGELPSNVDRPSGCAFHSRCPVAQTDCSHLDPSLEGDSHRHACLHPLHEPVLPGANLLPVDTHRRHPRCQ</sequence>
<dbReference type="SMART" id="SM00382">
    <property type="entry name" value="AAA"/>
    <property type="match status" value="2"/>
</dbReference>
<dbReference type="Pfam" id="PF00005">
    <property type="entry name" value="ABC_tran"/>
    <property type="match status" value="2"/>
</dbReference>
<keyword evidence="4" id="KW-1003">Cell membrane</keyword>
<protein>
    <submittedName>
        <fullName evidence="9">Oligopeptide transport system permease protein OppB</fullName>
    </submittedName>
</protein>
<evidence type="ECO:0000313" key="10">
    <source>
        <dbReference type="Proteomes" id="UP000264006"/>
    </source>
</evidence>
<dbReference type="GO" id="GO:0015833">
    <property type="term" value="P:peptide transport"/>
    <property type="evidence" value="ECO:0007669"/>
    <property type="project" value="InterPro"/>
</dbReference>
<keyword evidence="10" id="KW-1185">Reference proteome</keyword>
<dbReference type="PANTHER" id="PTHR43297:SF2">
    <property type="entry name" value="DIPEPTIDE TRANSPORT ATP-BINDING PROTEIN DPPD"/>
    <property type="match status" value="1"/>
</dbReference>
<dbReference type="InterPro" id="IPR013563">
    <property type="entry name" value="Oligopep_ABC_C"/>
</dbReference>
<dbReference type="PANTHER" id="PTHR43297">
    <property type="entry name" value="OLIGOPEPTIDE TRANSPORT ATP-BINDING PROTEIN APPD"/>
    <property type="match status" value="1"/>
</dbReference>
<evidence type="ECO:0000256" key="1">
    <source>
        <dbReference type="ARBA" id="ARBA00004202"/>
    </source>
</evidence>
<feature type="domain" description="ABC transporter" evidence="8">
    <location>
        <begin position="8"/>
        <end position="256"/>
    </location>
</feature>
<dbReference type="CDD" id="cd03257">
    <property type="entry name" value="ABC_NikE_OppD_transporters"/>
    <property type="match status" value="2"/>
</dbReference>
<dbReference type="InterPro" id="IPR050388">
    <property type="entry name" value="ABC_Ni/Peptide_Import"/>
</dbReference>
<dbReference type="InterPro" id="IPR017871">
    <property type="entry name" value="ABC_transporter-like_CS"/>
</dbReference>
<dbReference type="NCBIfam" id="TIGR01727">
    <property type="entry name" value="oligo_HPY"/>
    <property type="match status" value="1"/>
</dbReference>
<dbReference type="InterPro" id="IPR003593">
    <property type="entry name" value="AAA+_ATPase"/>
</dbReference>
<dbReference type="GO" id="GO:0016887">
    <property type="term" value="F:ATP hydrolysis activity"/>
    <property type="evidence" value="ECO:0007669"/>
    <property type="project" value="InterPro"/>
</dbReference>
<dbReference type="NCBIfam" id="NF008453">
    <property type="entry name" value="PRK11308.1"/>
    <property type="match status" value="2"/>
</dbReference>
<evidence type="ECO:0000256" key="3">
    <source>
        <dbReference type="ARBA" id="ARBA00022448"/>
    </source>
</evidence>
<gene>
    <name evidence="9" type="ORF">DVS28_a3545</name>
</gene>
<comment type="subcellular location">
    <subcellularLocation>
        <location evidence="1">Cell membrane</location>
        <topology evidence="1">Peripheral membrane protein</topology>
    </subcellularLocation>
</comment>